<dbReference type="Gene3D" id="1.25.40.590">
    <property type="entry name" value="Type IV / VI secretion system, DotU"/>
    <property type="match status" value="1"/>
</dbReference>
<dbReference type="PANTHER" id="PTHR38033:SF1">
    <property type="entry name" value="DOTU FAMILY TYPE IV_VI SECRETION SYSTEM PROTEIN"/>
    <property type="match status" value="1"/>
</dbReference>
<dbReference type="InterPro" id="IPR017732">
    <property type="entry name" value="T4/T6SS_DotU"/>
</dbReference>
<name>A0ABV6YMF2_UNCEI</name>
<comment type="caution">
    <text evidence="3">The sequence shown here is derived from an EMBL/GenBank/DDBJ whole genome shotgun (WGS) entry which is preliminary data.</text>
</comment>
<dbReference type="InterPro" id="IPR038522">
    <property type="entry name" value="T4/T6SS_DotU_sf"/>
</dbReference>
<proteinExistence type="predicted"/>
<dbReference type="NCBIfam" id="NF038228">
    <property type="entry name" value="IcmH_DotU_IVB"/>
    <property type="match status" value="1"/>
</dbReference>
<keyword evidence="4" id="KW-1185">Reference proteome</keyword>
<feature type="transmembrane region" description="Helical" evidence="1">
    <location>
        <begin position="182"/>
        <end position="201"/>
    </location>
</feature>
<protein>
    <submittedName>
        <fullName evidence="3">Type IVB secretion system protein IcmH/DotU</fullName>
    </submittedName>
</protein>
<sequence length="220" mass="24948">MKTAAQGRLTRSAGSLLSLLIILRRSRDLDSFSDLKRTIERLFHDFRSQARDEGVSAEQIEDASYALAASFDEALLSASWEGKEAWQKDNLAKVYCNDEFVGDGFYDKLAEVRRSIEPKREVVEIFYYCLISGFQGRLIESPQKRDDLIDDLSHDIGTKVKVLSPKGLPEPEGGRLQPIRRFPWPLVALVCILVPLLVWLVSWEILDRHAETIVRTLGGN</sequence>
<accession>A0ABV6YMF2</accession>
<evidence type="ECO:0000259" key="2">
    <source>
        <dbReference type="Pfam" id="PF09850"/>
    </source>
</evidence>
<feature type="domain" description="Type IV / VI secretion system DotU" evidence="2">
    <location>
        <begin position="9"/>
        <end position="201"/>
    </location>
</feature>
<keyword evidence="1" id="KW-0472">Membrane</keyword>
<gene>
    <name evidence="3" type="primary">icmH</name>
    <name evidence="3" type="ORF">ACFL6M_08010</name>
</gene>
<dbReference type="PANTHER" id="PTHR38033">
    <property type="entry name" value="MEMBRANE PROTEIN-RELATED"/>
    <property type="match status" value="1"/>
</dbReference>
<dbReference type="EMBL" id="JBHPKH010000199">
    <property type="protein sequence ID" value="MFC1573523.1"/>
    <property type="molecule type" value="Genomic_DNA"/>
</dbReference>
<dbReference type="Proteomes" id="UP001593833">
    <property type="component" value="Unassembled WGS sequence"/>
</dbReference>
<dbReference type="NCBIfam" id="TIGR03349">
    <property type="entry name" value="IV_VI_DotU"/>
    <property type="match status" value="1"/>
</dbReference>
<organism evidence="3 4">
    <name type="scientific">Eiseniibacteriota bacterium</name>
    <dbReference type="NCBI Taxonomy" id="2212470"/>
    <lineage>
        <taxon>Bacteria</taxon>
        <taxon>Candidatus Eiseniibacteriota</taxon>
    </lineage>
</organism>
<evidence type="ECO:0000256" key="1">
    <source>
        <dbReference type="SAM" id="Phobius"/>
    </source>
</evidence>
<evidence type="ECO:0000313" key="4">
    <source>
        <dbReference type="Proteomes" id="UP001593833"/>
    </source>
</evidence>
<keyword evidence="1" id="KW-0812">Transmembrane</keyword>
<dbReference type="Pfam" id="PF09850">
    <property type="entry name" value="DotU"/>
    <property type="match status" value="1"/>
</dbReference>
<keyword evidence="1" id="KW-1133">Transmembrane helix</keyword>
<reference evidence="3 4" key="1">
    <citation type="submission" date="2024-09" db="EMBL/GenBank/DDBJ databases">
        <authorList>
            <person name="D'Angelo T."/>
        </authorList>
    </citation>
    <scope>NUCLEOTIDE SEQUENCE [LARGE SCALE GENOMIC DNA]</scope>
    <source>
        <strain evidence="3">SAG AM-320-E07</strain>
    </source>
</reference>
<evidence type="ECO:0000313" key="3">
    <source>
        <dbReference type="EMBL" id="MFC1573523.1"/>
    </source>
</evidence>